<dbReference type="AlphaFoldDB" id="A0A1K1W6L7"/>
<evidence type="ECO:0000256" key="1">
    <source>
        <dbReference type="SAM" id="MobiDB-lite"/>
    </source>
</evidence>
<proteinExistence type="predicted"/>
<sequence length="171" mass="19152">MAGRTRSPSSINDLADHAQVILHSQFWQADAGRTYGVSGTGLEWELDWAEPWEHLVEESRTWPLLEASEAPAGDNIFVAPTWIDERCDFVNDWTPPVILSFSIAMYRSRSTPVTPRNGRETTEDERGNGQHRRTPILQARVVPDSLSDADRNDAVTAGVRRRVSCRPVIVG</sequence>
<evidence type="ECO:0000313" key="3">
    <source>
        <dbReference type="Proteomes" id="UP000181909"/>
    </source>
</evidence>
<feature type="compositionally biased region" description="Basic and acidic residues" evidence="1">
    <location>
        <begin position="117"/>
        <end position="128"/>
    </location>
</feature>
<protein>
    <submittedName>
        <fullName evidence="2">Uncharacterized protein</fullName>
    </submittedName>
</protein>
<feature type="region of interest" description="Disordered" evidence="1">
    <location>
        <begin position="110"/>
        <end position="137"/>
    </location>
</feature>
<accession>A0A1K1W6L7</accession>
<gene>
    <name evidence="2" type="ORF">SAMN02787144_1002302</name>
</gene>
<reference evidence="2 3" key="1">
    <citation type="submission" date="2016-11" db="EMBL/GenBank/DDBJ databases">
        <authorList>
            <person name="Jaros S."/>
            <person name="Januszkiewicz K."/>
            <person name="Wedrychowicz H."/>
        </authorList>
    </citation>
    <scope>NUCLEOTIDE SEQUENCE [LARGE SCALE GENOMIC DNA]</scope>
    <source>
        <strain evidence="2 3">OK807</strain>
    </source>
</reference>
<dbReference type="EMBL" id="FPJO01000002">
    <property type="protein sequence ID" value="SFX32847.1"/>
    <property type="molecule type" value="Genomic_DNA"/>
</dbReference>
<organism evidence="2 3">
    <name type="scientific">Streptomyces atratus</name>
    <dbReference type="NCBI Taxonomy" id="1893"/>
    <lineage>
        <taxon>Bacteria</taxon>
        <taxon>Bacillati</taxon>
        <taxon>Actinomycetota</taxon>
        <taxon>Actinomycetes</taxon>
        <taxon>Kitasatosporales</taxon>
        <taxon>Streptomycetaceae</taxon>
        <taxon>Streptomyces</taxon>
    </lineage>
</organism>
<name>A0A1K1W6L7_STRAR</name>
<evidence type="ECO:0000313" key="2">
    <source>
        <dbReference type="EMBL" id="SFX32847.1"/>
    </source>
</evidence>
<dbReference type="STRING" id="1893.SAMN02787144_1002302"/>
<dbReference type="Proteomes" id="UP000181909">
    <property type="component" value="Unassembled WGS sequence"/>
</dbReference>